<dbReference type="InterPro" id="IPR013216">
    <property type="entry name" value="Methyltransf_11"/>
</dbReference>
<dbReference type="InterPro" id="IPR029063">
    <property type="entry name" value="SAM-dependent_MTases_sf"/>
</dbReference>
<dbReference type="AlphaFoldDB" id="A0AA41UMZ5"/>
<dbReference type="GO" id="GO:0032259">
    <property type="term" value="P:methylation"/>
    <property type="evidence" value="ECO:0007669"/>
    <property type="project" value="UniProtKB-KW"/>
</dbReference>
<evidence type="ECO:0000256" key="1">
    <source>
        <dbReference type="ARBA" id="ARBA00005189"/>
    </source>
</evidence>
<gene>
    <name evidence="6" type="ORF">MRX98_00565</name>
</gene>
<dbReference type="CDD" id="cd02440">
    <property type="entry name" value="AdoMet_MTases"/>
    <property type="match status" value="1"/>
</dbReference>
<reference evidence="6" key="1">
    <citation type="submission" date="2022-04" db="EMBL/GenBank/DDBJ databases">
        <title>Desulfatitalea alkaliphila sp. nov., a novel anaerobic sulfate-reducing bacterium isolated from terrestrial mud volcano, Taman Peninsula, Russia.</title>
        <authorList>
            <person name="Khomyakova M.A."/>
            <person name="Merkel A.Y."/>
            <person name="Slobodkin A.I."/>
        </authorList>
    </citation>
    <scope>NUCLEOTIDE SEQUENCE</scope>
    <source>
        <strain evidence="6">M08but</strain>
    </source>
</reference>
<evidence type="ECO:0000256" key="3">
    <source>
        <dbReference type="ARBA" id="ARBA00022679"/>
    </source>
</evidence>
<comment type="pathway">
    <text evidence="1">Lipid metabolism.</text>
</comment>
<evidence type="ECO:0000256" key="4">
    <source>
        <dbReference type="ARBA" id="ARBA00025707"/>
    </source>
</evidence>
<evidence type="ECO:0000313" key="7">
    <source>
        <dbReference type="Proteomes" id="UP001165427"/>
    </source>
</evidence>
<name>A0AA41UMZ5_9BACT</name>
<protein>
    <submittedName>
        <fullName evidence="6">Methyltransferase domain-containing protein</fullName>
    </submittedName>
</protein>
<proteinExistence type="predicted"/>
<comment type="pathway">
    <text evidence="4">Phospholipid metabolism.</text>
</comment>
<accession>A0AA41UMZ5</accession>
<evidence type="ECO:0000256" key="2">
    <source>
        <dbReference type="ARBA" id="ARBA00022603"/>
    </source>
</evidence>
<organism evidence="6 7">
    <name type="scientific">Desulfatitalea alkaliphila</name>
    <dbReference type="NCBI Taxonomy" id="2929485"/>
    <lineage>
        <taxon>Bacteria</taxon>
        <taxon>Pseudomonadati</taxon>
        <taxon>Thermodesulfobacteriota</taxon>
        <taxon>Desulfobacteria</taxon>
        <taxon>Desulfobacterales</taxon>
        <taxon>Desulfosarcinaceae</taxon>
        <taxon>Desulfatitalea</taxon>
    </lineage>
</organism>
<dbReference type="PANTHER" id="PTHR44307:SF2">
    <property type="entry name" value="PHOSPHOETHANOLAMINE METHYLTRANSFERASE ISOFORM X1"/>
    <property type="match status" value="1"/>
</dbReference>
<dbReference type="SUPFAM" id="SSF53335">
    <property type="entry name" value="S-adenosyl-L-methionine-dependent methyltransferases"/>
    <property type="match status" value="1"/>
</dbReference>
<dbReference type="EMBL" id="JALJRB010000001">
    <property type="protein sequence ID" value="MCJ8499048.1"/>
    <property type="molecule type" value="Genomic_DNA"/>
</dbReference>
<dbReference type="Gene3D" id="3.40.50.150">
    <property type="entry name" value="Vaccinia Virus protein VP39"/>
    <property type="match status" value="1"/>
</dbReference>
<comment type="caution">
    <text evidence="6">The sequence shown here is derived from an EMBL/GenBank/DDBJ whole genome shotgun (WGS) entry which is preliminary data.</text>
</comment>
<dbReference type="PANTHER" id="PTHR44307">
    <property type="entry name" value="PHOSPHOETHANOLAMINE METHYLTRANSFERASE"/>
    <property type="match status" value="1"/>
</dbReference>
<keyword evidence="3" id="KW-0808">Transferase</keyword>
<evidence type="ECO:0000313" key="6">
    <source>
        <dbReference type="EMBL" id="MCJ8499048.1"/>
    </source>
</evidence>
<dbReference type="Pfam" id="PF08241">
    <property type="entry name" value="Methyltransf_11"/>
    <property type="match status" value="1"/>
</dbReference>
<keyword evidence="2 6" id="KW-0489">Methyltransferase</keyword>
<sequence>MNQDRRTQSLSDHYRRPDLADILREAIAKSGKTIRSYQDTAAFDEFHMRGREATRELARLADMSTGDKVLDLGCGLGGPARMLAAEFGCTVTGIDLMAEYIEAAEMLTDMVGLAHRVTFRQGDMQALPFADSRFDVVWSQHTLMNIADKPALFEQIHRVLTPKGKIALYEVVAGNVSPRHYPVQWATDPSMDHLIDGDTLRAQLAAAGFVPSIWQDTTAACRQWFEAIQSRMADRPKDAPPPLGLNLVIGPTTAEKAKNTVRNLKEDRIRVVYGVVEKSFKC</sequence>
<evidence type="ECO:0000259" key="5">
    <source>
        <dbReference type="Pfam" id="PF08241"/>
    </source>
</evidence>
<keyword evidence="7" id="KW-1185">Reference proteome</keyword>
<feature type="domain" description="Methyltransferase type 11" evidence="5">
    <location>
        <begin position="70"/>
        <end position="167"/>
    </location>
</feature>
<dbReference type="Proteomes" id="UP001165427">
    <property type="component" value="Unassembled WGS sequence"/>
</dbReference>
<dbReference type="RefSeq" id="WP_246902104.1">
    <property type="nucleotide sequence ID" value="NZ_JALJRB010000001.1"/>
</dbReference>
<dbReference type="GO" id="GO:0008757">
    <property type="term" value="F:S-adenosylmethionine-dependent methyltransferase activity"/>
    <property type="evidence" value="ECO:0007669"/>
    <property type="project" value="InterPro"/>
</dbReference>